<evidence type="ECO:0000313" key="3">
    <source>
        <dbReference type="Proteomes" id="UP000597613"/>
    </source>
</evidence>
<dbReference type="Proteomes" id="UP000597613">
    <property type="component" value="Unassembled WGS sequence"/>
</dbReference>
<name>A0ABR7AL76_9SPHN</name>
<reference evidence="2 3" key="1">
    <citation type="submission" date="2020-08" db="EMBL/GenBank/DDBJ databases">
        <title>Putative novel bacterial strains isolated from necrotic wheat leaf tissues caused by Xanthomonas translucens.</title>
        <authorList>
            <person name="Tambong J.T."/>
        </authorList>
    </citation>
    <scope>NUCLEOTIDE SEQUENCE [LARGE SCALE GENOMIC DNA]</scope>
    <source>
        <strain evidence="3">DOAB 1063</strain>
    </source>
</reference>
<dbReference type="RefSeq" id="WP_187502986.1">
    <property type="nucleotide sequence ID" value="NZ_CP162536.1"/>
</dbReference>
<organism evidence="2 3">
    <name type="scientific">Sphingomonas albertensis</name>
    <dbReference type="NCBI Taxonomy" id="2762591"/>
    <lineage>
        <taxon>Bacteria</taxon>
        <taxon>Pseudomonadati</taxon>
        <taxon>Pseudomonadota</taxon>
        <taxon>Alphaproteobacteria</taxon>
        <taxon>Sphingomonadales</taxon>
        <taxon>Sphingomonadaceae</taxon>
        <taxon>Sphingomonas</taxon>
    </lineage>
</organism>
<protein>
    <submittedName>
        <fullName evidence="2">GNAT family N-acetyltransferase</fullName>
    </submittedName>
</protein>
<evidence type="ECO:0000313" key="2">
    <source>
        <dbReference type="EMBL" id="MBC3941213.1"/>
    </source>
</evidence>
<evidence type="ECO:0000259" key="1">
    <source>
        <dbReference type="PROSITE" id="PS51186"/>
    </source>
</evidence>
<dbReference type="InterPro" id="IPR000182">
    <property type="entry name" value="GNAT_dom"/>
</dbReference>
<gene>
    <name evidence="2" type="ORF">H8S47_05870</name>
</gene>
<proteinExistence type="predicted"/>
<dbReference type="Gene3D" id="3.40.630.30">
    <property type="match status" value="1"/>
</dbReference>
<comment type="caution">
    <text evidence="2">The sequence shown here is derived from an EMBL/GenBank/DDBJ whole genome shotgun (WGS) entry which is preliminary data.</text>
</comment>
<dbReference type="Pfam" id="PF00583">
    <property type="entry name" value="Acetyltransf_1"/>
    <property type="match status" value="1"/>
</dbReference>
<dbReference type="CDD" id="cd04301">
    <property type="entry name" value="NAT_SF"/>
    <property type="match status" value="1"/>
</dbReference>
<sequence>MVELTLADRRATSGTTASSADLTTRNGYVFRVRPAAPSDEAELGELFRHVDRDDLRFRFLSAIHKVGHDQLKALVTVDHEHVENFLAFDIASGRMIATAMLAADDTLSRAEVALAIRTDYKRLGISWTLLDHVAAFARAKGIQTLESIESRDNHQAIDLERERGWIASACPGDPASMVLRMTLTPPAA</sequence>
<keyword evidence="3" id="KW-1185">Reference proteome</keyword>
<dbReference type="PROSITE" id="PS51186">
    <property type="entry name" value="GNAT"/>
    <property type="match status" value="1"/>
</dbReference>
<feature type="domain" description="N-acetyltransferase" evidence="1">
    <location>
        <begin position="30"/>
        <end position="186"/>
    </location>
</feature>
<dbReference type="SUPFAM" id="SSF55729">
    <property type="entry name" value="Acyl-CoA N-acyltransferases (Nat)"/>
    <property type="match status" value="1"/>
</dbReference>
<accession>A0ABR7AL76</accession>
<dbReference type="InterPro" id="IPR016181">
    <property type="entry name" value="Acyl_CoA_acyltransferase"/>
</dbReference>
<dbReference type="EMBL" id="JACONT010000008">
    <property type="protein sequence ID" value="MBC3941213.1"/>
    <property type="molecule type" value="Genomic_DNA"/>
</dbReference>